<dbReference type="Gene3D" id="2.120.10.30">
    <property type="entry name" value="TolB, C-terminal domain"/>
    <property type="match status" value="1"/>
</dbReference>
<dbReference type="STRING" id="1121895.GCA_000378485_03642"/>
<evidence type="ECO:0000256" key="3">
    <source>
        <dbReference type="SAM" id="SignalP"/>
    </source>
</evidence>
<organism evidence="4 5">
    <name type="scientific">Flavobacterium rivuli WB 3.3-2 = DSM 21788</name>
    <dbReference type="NCBI Taxonomy" id="1121895"/>
    <lineage>
        <taxon>Bacteria</taxon>
        <taxon>Pseudomonadati</taxon>
        <taxon>Bacteroidota</taxon>
        <taxon>Flavobacteriia</taxon>
        <taxon>Flavobacteriales</taxon>
        <taxon>Flavobacteriaceae</taxon>
        <taxon>Flavobacterium</taxon>
    </lineage>
</organism>
<accession>A0A0A2M0B8</accession>
<dbReference type="AlphaFoldDB" id="A0A0A2M0B8"/>
<dbReference type="InterPro" id="IPR017996">
    <property type="entry name" value="MRJP/yellow-related"/>
</dbReference>
<evidence type="ECO:0000256" key="2">
    <source>
        <dbReference type="ARBA" id="ARBA00022525"/>
    </source>
</evidence>
<dbReference type="Proteomes" id="UP000030152">
    <property type="component" value="Unassembled WGS sequence"/>
</dbReference>
<dbReference type="SUPFAM" id="SSF63829">
    <property type="entry name" value="Calcium-dependent phosphotriesterase"/>
    <property type="match status" value="1"/>
</dbReference>
<dbReference type="InterPro" id="IPR011042">
    <property type="entry name" value="6-blade_b-propeller_TolB-like"/>
</dbReference>
<comment type="subcellular location">
    <subcellularLocation>
        <location evidence="1">Secreted</location>
    </subcellularLocation>
</comment>
<feature type="chain" id="PRO_5001991668" evidence="3">
    <location>
        <begin position="22"/>
        <end position="368"/>
    </location>
</feature>
<evidence type="ECO:0000313" key="5">
    <source>
        <dbReference type="Proteomes" id="UP000030152"/>
    </source>
</evidence>
<evidence type="ECO:0000256" key="1">
    <source>
        <dbReference type="ARBA" id="ARBA00004613"/>
    </source>
</evidence>
<name>A0A0A2M0B8_9FLAO</name>
<proteinExistence type="predicted"/>
<reference evidence="4 5" key="1">
    <citation type="submission" date="2013-09" db="EMBL/GenBank/DDBJ databases">
        <authorList>
            <person name="Zeng Z."/>
            <person name="Chen C."/>
        </authorList>
    </citation>
    <scope>NUCLEOTIDE SEQUENCE [LARGE SCALE GENOMIC DNA]</scope>
    <source>
        <strain evidence="4 5">WB 3.3-2</strain>
    </source>
</reference>
<dbReference type="PANTHER" id="PTHR10009:SF18">
    <property type="entry name" value="PROTEIN YELLOW-LIKE PROTEIN"/>
    <property type="match status" value="1"/>
</dbReference>
<keyword evidence="5" id="KW-1185">Reference proteome</keyword>
<dbReference type="Pfam" id="PF03022">
    <property type="entry name" value="MRJP"/>
    <property type="match status" value="1"/>
</dbReference>
<keyword evidence="3" id="KW-0732">Signal</keyword>
<protein>
    <submittedName>
        <fullName evidence="4">Gluconolactonase</fullName>
    </submittedName>
</protein>
<dbReference type="eggNOG" id="COG3386">
    <property type="taxonomic scope" value="Bacteria"/>
</dbReference>
<dbReference type="PANTHER" id="PTHR10009">
    <property type="entry name" value="PROTEIN YELLOW-RELATED"/>
    <property type="match status" value="1"/>
</dbReference>
<sequence length="368" mass="41003">MITNAMKKLFLTIIITGSAMAQTKSSQLEEVAQFGNNQPIGVAVQTSTNRVFVSFPHNEPFLYAVTEIIDGKRIPYPNEEWNEIPKVADAKHYNNAQDMYADDKGYLWVLDSKPAGGASVFGDSGQGKQGEFKLIQFDLKTNKEVKTYFFSGLPKDKSGLNDVRVDTGKQLAYLSDPALKAIVVLDLKTDTVRVVLQNDKSTTATPGYNLTIDGKEMIDDKGKPFSSNVNGIALTKDNKYFYYKPINHDNLYRIETRYLADAKLSAAELSAKVETVASAGVTHGLECDARGNIYYGHSPSHSIKYVSPDGNVNTLVADERIIWPDSFGVGSDGYLYFSCAQLNRLPKYNKEENRVEYPLRVFRVKMPK</sequence>
<feature type="signal peptide" evidence="3">
    <location>
        <begin position="1"/>
        <end position="21"/>
    </location>
</feature>
<keyword evidence="2" id="KW-0964">Secreted</keyword>
<dbReference type="EMBL" id="JRLX01000014">
    <property type="protein sequence ID" value="KGO86072.1"/>
    <property type="molecule type" value="Genomic_DNA"/>
</dbReference>
<dbReference type="GO" id="GO:0005576">
    <property type="term" value="C:extracellular region"/>
    <property type="evidence" value="ECO:0007669"/>
    <property type="project" value="UniProtKB-SubCell"/>
</dbReference>
<evidence type="ECO:0000313" key="4">
    <source>
        <dbReference type="EMBL" id="KGO86072.1"/>
    </source>
</evidence>
<comment type="caution">
    <text evidence="4">The sequence shown here is derived from an EMBL/GenBank/DDBJ whole genome shotgun (WGS) entry which is preliminary data.</text>
</comment>
<gene>
    <name evidence="4" type="ORF">Q765_13515</name>
</gene>